<sequence length="166" mass="18297">MRVLFTEEQIKERVNCLAEQINADYAGLTLDVICLVNSASMFCADLVRQFTVPSRLHFLSFNSYANGNASGEVRIIQDINEPLYARNVLVVEGIVVSGRTPRYILDMLRLRQPQSLAMCALGVKPAQLSVDLPLKYVAFELGSEIATGYGIGSGIEKVHPHLVSVQ</sequence>
<dbReference type="EC" id="2.4.2.8" evidence="4"/>
<evidence type="ECO:0000313" key="4">
    <source>
        <dbReference type="EMBL" id="KTD24326.1"/>
    </source>
</evidence>
<dbReference type="GO" id="GO:0006178">
    <property type="term" value="P:guanine salvage"/>
    <property type="evidence" value="ECO:0007669"/>
    <property type="project" value="TreeGrafter"/>
</dbReference>
<dbReference type="PANTHER" id="PTHR43340">
    <property type="entry name" value="HYPOXANTHINE-GUANINE PHOSPHORIBOSYLTRANSFERASE"/>
    <property type="match status" value="1"/>
</dbReference>
<keyword evidence="4" id="KW-0328">Glycosyltransferase</keyword>
<dbReference type="AlphaFoldDB" id="A0A0W0VXA3"/>
<dbReference type="PATRIC" id="fig|45067.4.peg.489"/>
<dbReference type="CDD" id="cd06223">
    <property type="entry name" value="PRTases_typeI"/>
    <property type="match status" value="1"/>
</dbReference>
<dbReference type="GO" id="GO:0005829">
    <property type="term" value="C:cytosol"/>
    <property type="evidence" value="ECO:0007669"/>
    <property type="project" value="TreeGrafter"/>
</dbReference>
<dbReference type="Pfam" id="PF00156">
    <property type="entry name" value="Pribosyltran"/>
    <property type="match status" value="1"/>
</dbReference>
<dbReference type="EMBL" id="LNYI01000010">
    <property type="protein sequence ID" value="KTD24326.1"/>
    <property type="molecule type" value="Genomic_DNA"/>
</dbReference>
<dbReference type="InterPro" id="IPR029057">
    <property type="entry name" value="PRTase-like"/>
</dbReference>
<dbReference type="PANTHER" id="PTHR43340:SF1">
    <property type="entry name" value="HYPOXANTHINE PHOSPHORIBOSYLTRANSFERASE"/>
    <property type="match status" value="1"/>
</dbReference>
<organism evidence="4 5">
    <name type="scientific">Legionella lansingensis</name>
    <dbReference type="NCBI Taxonomy" id="45067"/>
    <lineage>
        <taxon>Bacteria</taxon>
        <taxon>Pseudomonadati</taxon>
        <taxon>Pseudomonadota</taxon>
        <taxon>Gammaproteobacteria</taxon>
        <taxon>Legionellales</taxon>
        <taxon>Legionellaceae</taxon>
        <taxon>Legionella</taxon>
    </lineage>
</organism>
<comment type="catalytic activity">
    <reaction evidence="1">
        <text>GMP + diphosphate = guanine + 5-phospho-alpha-D-ribose 1-diphosphate</text>
        <dbReference type="Rhea" id="RHEA:25424"/>
        <dbReference type="ChEBI" id="CHEBI:16235"/>
        <dbReference type="ChEBI" id="CHEBI:33019"/>
        <dbReference type="ChEBI" id="CHEBI:58017"/>
        <dbReference type="ChEBI" id="CHEBI:58115"/>
        <dbReference type="EC" id="2.4.2.8"/>
    </reaction>
    <physiologicalReaction direction="right-to-left" evidence="1">
        <dbReference type="Rhea" id="RHEA:25426"/>
    </physiologicalReaction>
</comment>
<gene>
    <name evidence="4" type="primary">hpt</name>
    <name evidence="4" type="ORF">Llan_0465</name>
</gene>
<proteinExistence type="predicted"/>
<dbReference type="GO" id="GO:0052657">
    <property type="term" value="F:guanine phosphoribosyltransferase activity"/>
    <property type="evidence" value="ECO:0007669"/>
    <property type="project" value="RHEA"/>
</dbReference>
<dbReference type="Proteomes" id="UP000054869">
    <property type="component" value="Unassembled WGS sequence"/>
</dbReference>
<dbReference type="eggNOG" id="COG0634">
    <property type="taxonomic scope" value="Bacteria"/>
</dbReference>
<evidence type="ECO:0000256" key="2">
    <source>
        <dbReference type="ARBA" id="ARBA00049402"/>
    </source>
</evidence>
<name>A0A0W0VXA3_9GAMM</name>
<dbReference type="SUPFAM" id="SSF53271">
    <property type="entry name" value="PRTase-like"/>
    <property type="match status" value="1"/>
</dbReference>
<keyword evidence="5" id="KW-1185">Reference proteome</keyword>
<dbReference type="GO" id="GO:0004422">
    <property type="term" value="F:hypoxanthine phosphoribosyltransferase activity"/>
    <property type="evidence" value="ECO:0007669"/>
    <property type="project" value="TreeGrafter"/>
</dbReference>
<reference evidence="4 5" key="1">
    <citation type="submission" date="2015-11" db="EMBL/GenBank/DDBJ databases">
        <title>Genomic analysis of 38 Legionella species identifies large and diverse effector repertoires.</title>
        <authorList>
            <person name="Burstein D."/>
            <person name="Amaro F."/>
            <person name="Zusman T."/>
            <person name="Lifshitz Z."/>
            <person name="Cohen O."/>
            <person name="Gilbert J.A."/>
            <person name="Pupko T."/>
            <person name="Shuman H.A."/>
            <person name="Segal G."/>
        </authorList>
    </citation>
    <scope>NUCLEOTIDE SEQUENCE [LARGE SCALE GENOMIC DNA]</scope>
    <source>
        <strain evidence="4 5">ATCC 49751</strain>
    </source>
</reference>
<dbReference type="InterPro" id="IPR000836">
    <property type="entry name" value="PRTase_dom"/>
</dbReference>
<dbReference type="GO" id="GO:0032264">
    <property type="term" value="P:IMP salvage"/>
    <property type="evidence" value="ECO:0007669"/>
    <property type="project" value="TreeGrafter"/>
</dbReference>
<feature type="domain" description="Phosphoribosyltransferase" evidence="3">
    <location>
        <begin position="8"/>
        <end position="140"/>
    </location>
</feature>
<protein>
    <submittedName>
        <fullName evidence="4">Hypoxanthine phosphoribosyltransferase</fullName>
        <ecNumber evidence="4">2.4.2.8</ecNumber>
    </submittedName>
</protein>
<dbReference type="OrthoDB" id="9802824at2"/>
<dbReference type="RefSeq" id="WP_028373037.1">
    <property type="nucleotide sequence ID" value="NZ_CAAAJD010000009.1"/>
</dbReference>
<dbReference type="InterPro" id="IPR050408">
    <property type="entry name" value="HGPRT"/>
</dbReference>
<dbReference type="GO" id="GO:0032263">
    <property type="term" value="P:GMP salvage"/>
    <property type="evidence" value="ECO:0007669"/>
    <property type="project" value="TreeGrafter"/>
</dbReference>
<evidence type="ECO:0000259" key="3">
    <source>
        <dbReference type="Pfam" id="PF00156"/>
    </source>
</evidence>
<dbReference type="GO" id="GO:0046100">
    <property type="term" value="P:hypoxanthine metabolic process"/>
    <property type="evidence" value="ECO:0007669"/>
    <property type="project" value="TreeGrafter"/>
</dbReference>
<evidence type="ECO:0000256" key="1">
    <source>
        <dbReference type="ARBA" id="ARBA00048811"/>
    </source>
</evidence>
<comment type="catalytic activity">
    <reaction evidence="2">
        <text>IMP + diphosphate = hypoxanthine + 5-phospho-alpha-D-ribose 1-diphosphate</text>
        <dbReference type="Rhea" id="RHEA:17973"/>
        <dbReference type="ChEBI" id="CHEBI:17368"/>
        <dbReference type="ChEBI" id="CHEBI:33019"/>
        <dbReference type="ChEBI" id="CHEBI:58017"/>
        <dbReference type="ChEBI" id="CHEBI:58053"/>
        <dbReference type="EC" id="2.4.2.8"/>
    </reaction>
    <physiologicalReaction direction="right-to-left" evidence="2">
        <dbReference type="Rhea" id="RHEA:17975"/>
    </physiologicalReaction>
</comment>
<dbReference type="GO" id="GO:0000287">
    <property type="term" value="F:magnesium ion binding"/>
    <property type="evidence" value="ECO:0007669"/>
    <property type="project" value="TreeGrafter"/>
</dbReference>
<dbReference type="Gene3D" id="3.40.50.2020">
    <property type="match status" value="1"/>
</dbReference>
<keyword evidence="4" id="KW-0808">Transferase</keyword>
<dbReference type="STRING" id="45067.Llan_0465"/>
<evidence type="ECO:0000313" key="5">
    <source>
        <dbReference type="Proteomes" id="UP000054869"/>
    </source>
</evidence>
<accession>A0A0W0VXA3</accession>
<comment type="caution">
    <text evidence="4">The sequence shown here is derived from an EMBL/GenBank/DDBJ whole genome shotgun (WGS) entry which is preliminary data.</text>
</comment>